<feature type="region of interest" description="Disordered" evidence="1">
    <location>
        <begin position="213"/>
        <end position="269"/>
    </location>
</feature>
<gene>
    <name evidence="2" type="ORF">TCHU04912_LOCUS17394</name>
</gene>
<feature type="compositionally biased region" description="Polar residues" evidence="1">
    <location>
        <begin position="259"/>
        <end position="269"/>
    </location>
</feature>
<dbReference type="AlphaFoldDB" id="A0A7S1T1N8"/>
<reference evidence="2" key="1">
    <citation type="submission" date="2021-01" db="EMBL/GenBank/DDBJ databases">
        <authorList>
            <person name="Corre E."/>
            <person name="Pelletier E."/>
            <person name="Niang G."/>
            <person name="Scheremetjew M."/>
            <person name="Finn R."/>
            <person name="Kale V."/>
            <person name="Holt S."/>
            <person name="Cochrane G."/>
            <person name="Meng A."/>
            <person name="Brown T."/>
            <person name="Cohen L."/>
        </authorList>
    </citation>
    <scope>NUCLEOTIDE SEQUENCE</scope>
    <source>
        <strain evidence="2">PLY429</strain>
    </source>
</reference>
<feature type="compositionally biased region" description="Low complexity" evidence="1">
    <location>
        <begin position="68"/>
        <end position="81"/>
    </location>
</feature>
<feature type="region of interest" description="Disordered" evidence="1">
    <location>
        <begin position="1"/>
        <end position="29"/>
    </location>
</feature>
<protein>
    <submittedName>
        <fullName evidence="2">Uncharacterized protein</fullName>
    </submittedName>
</protein>
<name>A0A7S1T1N8_9CHLO</name>
<evidence type="ECO:0000256" key="1">
    <source>
        <dbReference type="SAM" id="MobiDB-lite"/>
    </source>
</evidence>
<feature type="region of interest" description="Disordered" evidence="1">
    <location>
        <begin position="44"/>
        <end position="130"/>
    </location>
</feature>
<organism evidence="2">
    <name type="scientific">Tetraselmis chuii</name>
    <dbReference type="NCBI Taxonomy" id="63592"/>
    <lineage>
        <taxon>Eukaryota</taxon>
        <taxon>Viridiplantae</taxon>
        <taxon>Chlorophyta</taxon>
        <taxon>core chlorophytes</taxon>
        <taxon>Chlorodendrophyceae</taxon>
        <taxon>Chlorodendrales</taxon>
        <taxon>Chlorodendraceae</taxon>
        <taxon>Tetraselmis</taxon>
    </lineage>
</organism>
<evidence type="ECO:0000313" key="2">
    <source>
        <dbReference type="EMBL" id="CAD9215154.1"/>
    </source>
</evidence>
<accession>A0A7S1T1N8</accession>
<feature type="compositionally biased region" description="Low complexity" evidence="1">
    <location>
        <begin position="100"/>
        <end position="113"/>
    </location>
</feature>
<feature type="compositionally biased region" description="Gly residues" evidence="1">
    <location>
        <begin position="1"/>
        <end position="15"/>
    </location>
</feature>
<sequence>MGAGANGSQHGGRQGGMPSLPPGFDVWSADVPPAYAGLATAAYNPMGLSSQGDPSARYLLRNPPANAPGPSGTTIGPPGSARGAGAGTGSAAADINDSLGSSGQSRSRSRFQFAQEDSKEGVSDPLWQGASGDGIPAAVDIFKLLRQGNSTGAAGMKPPPGFGGVGMGEGGGGGMGVPPGMALLQQLQLGRGGQTGAAAPVFMDPAIITSRAGMVSGPPQQSLRPSGGSGVVRPPPGFGGGQQQQQPMYAGRGIDTVAADSSTQHWDSR</sequence>
<proteinExistence type="predicted"/>
<dbReference type="EMBL" id="HBGG01033229">
    <property type="protein sequence ID" value="CAD9215154.1"/>
    <property type="molecule type" value="Transcribed_RNA"/>
</dbReference>